<keyword evidence="2" id="KW-0804">Transcription</keyword>
<keyword evidence="5" id="KW-1185">Reference proteome</keyword>
<dbReference type="Gene3D" id="1.10.10.10">
    <property type="entry name" value="Winged helix-like DNA-binding domain superfamily/Winged helix DNA-binding domain"/>
    <property type="match status" value="1"/>
</dbReference>
<dbReference type="SMART" id="SM01134">
    <property type="entry name" value="DeoRC"/>
    <property type="match status" value="1"/>
</dbReference>
<dbReference type="SMART" id="SM00420">
    <property type="entry name" value="HTH_DEOR"/>
    <property type="match status" value="1"/>
</dbReference>
<dbReference type="InterPro" id="IPR050313">
    <property type="entry name" value="Carb_Metab_HTH_regulators"/>
</dbReference>
<dbReference type="Pfam" id="PF08220">
    <property type="entry name" value="HTH_DeoR"/>
    <property type="match status" value="1"/>
</dbReference>
<dbReference type="SUPFAM" id="SSF100950">
    <property type="entry name" value="NagB/RpiA/CoA transferase-like"/>
    <property type="match status" value="1"/>
</dbReference>
<dbReference type="InterPro" id="IPR036390">
    <property type="entry name" value="WH_DNA-bd_sf"/>
</dbReference>
<dbReference type="PANTHER" id="PTHR30363">
    <property type="entry name" value="HTH-TYPE TRANSCRIPTIONAL REGULATOR SRLR-RELATED"/>
    <property type="match status" value="1"/>
</dbReference>
<name>A0A7K0J481_9ACTN</name>
<dbReference type="InterPro" id="IPR037171">
    <property type="entry name" value="NagB/RpiA_transferase-like"/>
</dbReference>
<dbReference type="AlphaFoldDB" id="A0A7K0J481"/>
<gene>
    <name evidence="4" type="ORF">FYJ43_01410</name>
</gene>
<evidence type="ECO:0000259" key="3">
    <source>
        <dbReference type="PROSITE" id="PS51000"/>
    </source>
</evidence>
<evidence type="ECO:0000256" key="2">
    <source>
        <dbReference type="ARBA" id="ARBA00023163"/>
    </source>
</evidence>
<dbReference type="Pfam" id="PF00455">
    <property type="entry name" value="DeoRC"/>
    <property type="match status" value="1"/>
</dbReference>
<protein>
    <submittedName>
        <fullName evidence="4">DeoR/GlpR transcriptional regulator</fullName>
    </submittedName>
</protein>
<reference evidence="4 5" key="1">
    <citation type="submission" date="2019-08" db="EMBL/GenBank/DDBJ databases">
        <title>In-depth cultivation of the pig gut microbiome towards novel bacterial diversity and tailored functional studies.</title>
        <authorList>
            <person name="Wylensek D."/>
            <person name="Hitch T.C.A."/>
            <person name="Clavel T."/>
        </authorList>
    </citation>
    <scope>NUCLEOTIDE SEQUENCE [LARGE SCALE GENOMIC DNA]</scope>
    <source>
        <strain evidence="4 5">WCA-380-WT-3A</strain>
    </source>
</reference>
<organism evidence="4 5">
    <name type="scientific">Cutibacterium porci</name>
    <dbReference type="NCBI Taxonomy" id="2605781"/>
    <lineage>
        <taxon>Bacteria</taxon>
        <taxon>Bacillati</taxon>
        <taxon>Actinomycetota</taxon>
        <taxon>Actinomycetes</taxon>
        <taxon>Propionibacteriales</taxon>
        <taxon>Propionibacteriaceae</taxon>
        <taxon>Cutibacterium</taxon>
    </lineage>
</organism>
<dbReference type="EMBL" id="VUMG01000001">
    <property type="protein sequence ID" value="MSS44739.1"/>
    <property type="molecule type" value="Genomic_DNA"/>
</dbReference>
<accession>A0A7K0J481</accession>
<dbReference type="PROSITE" id="PS51000">
    <property type="entry name" value="HTH_DEOR_2"/>
    <property type="match status" value="1"/>
</dbReference>
<dbReference type="PANTHER" id="PTHR30363:SF44">
    <property type="entry name" value="AGA OPERON TRANSCRIPTIONAL REPRESSOR-RELATED"/>
    <property type="match status" value="1"/>
</dbReference>
<dbReference type="SUPFAM" id="SSF46785">
    <property type="entry name" value="Winged helix' DNA-binding domain"/>
    <property type="match status" value="1"/>
</dbReference>
<evidence type="ECO:0000256" key="1">
    <source>
        <dbReference type="ARBA" id="ARBA00023015"/>
    </source>
</evidence>
<proteinExistence type="predicted"/>
<evidence type="ECO:0000313" key="5">
    <source>
        <dbReference type="Proteomes" id="UP000466104"/>
    </source>
</evidence>
<dbReference type="InterPro" id="IPR036388">
    <property type="entry name" value="WH-like_DNA-bd_sf"/>
</dbReference>
<dbReference type="GO" id="GO:0003700">
    <property type="term" value="F:DNA-binding transcription factor activity"/>
    <property type="evidence" value="ECO:0007669"/>
    <property type="project" value="InterPro"/>
</dbReference>
<evidence type="ECO:0000313" key="4">
    <source>
        <dbReference type="EMBL" id="MSS44739.1"/>
    </source>
</evidence>
<feature type="domain" description="HTH deoR-type" evidence="3">
    <location>
        <begin position="19"/>
        <end position="74"/>
    </location>
</feature>
<dbReference type="InterPro" id="IPR001034">
    <property type="entry name" value="DeoR_HTH"/>
</dbReference>
<comment type="caution">
    <text evidence="4">The sequence shown here is derived from an EMBL/GenBank/DDBJ whole genome shotgun (WGS) entry which is preliminary data.</text>
</comment>
<keyword evidence="1" id="KW-0805">Transcription regulation</keyword>
<sequence length="266" mass="28811">MTKICRPVTRDRYHGHMLKAARHDAIVELLRDRPAMRTVDIAQSLNVSLATARRDCIALENKGVIERSWGGIQLVTSVDDHFSDVMNHQTRAKAAIARKAAELVHDGDTIIMDIGTTVHHLSGLLTERSITVLTASLPVFEAFKSAPDVTVVVLGGVWSQRYQCFDGQFVADALTHHQADLAFLGCSGVSANGRVRDTSRSQAQIKQAIIAAASRSYLLVDSEKFPGVGAHSPFTIEDVSGVITTGPLPPDFDAHCESTGMEVITV</sequence>
<dbReference type="Gene3D" id="3.40.50.1360">
    <property type="match status" value="1"/>
</dbReference>
<dbReference type="InterPro" id="IPR014036">
    <property type="entry name" value="DeoR-like_C"/>
</dbReference>
<dbReference type="Proteomes" id="UP000466104">
    <property type="component" value="Unassembled WGS sequence"/>
</dbReference>